<dbReference type="Pfam" id="PF00015">
    <property type="entry name" value="MCPsignal"/>
    <property type="match status" value="1"/>
</dbReference>
<keyword evidence="6" id="KW-1185">Reference proteome</keyword>
<evidence type="ECO:0000313" key="6">
    <source>
        <dbReference type="Proteomes" id="UP000198972"/>
    </source>
</evidence>
<evidence type="ECO:0000256" key="3">
    <source>
        <dbReference type="PROSITE-ProRule" id="PRU00284"/>
    </source>
</evidence>
<name>A0A1G7VBP2_9BACL</name>
<dbReference type="PANTHER" id="PTHR32089:SF112">
    <property type="entry name" value="LYSOZYME-LIKE PROTEIN-RELATED"/>
    <property type="match status" value="1"/>
</dbReference>
<dbReference type="InterPro" id="IPR046342">
    <property type="entry name" value="CBS_dom_sf"/>
</dbReference>
<dbReference type="SMART" id="SM00283">
    <property type="entry name" value="MA"/>
    <property type="match status" value="1"/>
</dbReference>
<dbReference type="GO" id="GO:0007165">
    <property type="term" value="P:signal transduction"/>
    <property type="evidence" value="ECO:0007669"/>
    <property type="project" value="UniProtKB-KW"/>
</dbReference>
<dbReference type="PANTHER" id="PTHR32089">
    <property type="entry name" value="METHYL-ACCEPTING CHEMOTAXIS PROTEIN MCPB"/>
    <property type="match status" value="1"/>
</dbReference>
<feature type="domain" description="Methyl-accepting transducer" evidence="4">
    <location>
        <begin position="169"/>
        <end position="382"/>
    </location>
</feature>
<dbReference type="Gene3D" id="1.10.287.950">
    <property type="entry name" value="Methyl-accepting chemotaxis protein"/>
    <property type="match status" value="1"/>
</dbReference>
<dbReference type="AlphaFoldDB" id="A0A1G7VBP2"/>
<accession>A0A1G7VBP2</accession>
<dbReference type="Proteomes" id="UP000198972">
    <property type="component" value="Unassembled WGS sequence"/>
</dbReference>
<dbReference type="SUPFAM" id="SSF58104">
    <property type="entry name" value="Methyl-accepting chemotaxis protein (MCP) signaling domain"/>
    <property type="match status" value="1"/>
</dbReference>
<dbReference type="RefSeq" id="WP_139173181.1">
    <property type="nucleotide sequence ID" value="NZ_FNBG01000064.1"/>
</dbReference>
<proteinExistence type="inferred from homology"/>
<dbReference type="STRING" id="670482.SAMN04488542_1642"/>
<dbReference type="Pfam" id="PF00571">
    <property type="entry name" value="CBS"/>
    <property type="match status" value="1"/>
</dbReference>
<dbReference type="GO" id="GO:0006935">
    <property type="term" value="P:chemotaxis"/>
    <property type="evidence" value="ECO:0007669"/>
    <property type="project" value="InterPro"/>
</dbReference>
<dbReference type="InterPro" id="IPR004090">
    <property type="entry name" value="Chemotax_Me-accpt_rcpt"/>
</dbReference>
<reference evidence="5 6" key="1">
    <citation type="submission" date="2016-10" db="EMBL/GenBank/DDBJ databases">
        <authorList>
            <person name="de Groot N.N."/>
        </authorList>
    </citation>
    <scope>NUCLEOTIDE SEQUENCE [LARGE SCALE GENOMIC DNA]</scope>
    <source>
        <strain evidence="5 6">DSM 28129</strain>
    </source>
</reference>
<evidence type="ECO:0000256" key="1">
    <source>
        <dbReference type="ARBA" id="ARBA00023224"/>
    </source>
</evidence>
<dbReference type="SUPFAM" id="SSF54631">
    <property type="entry name" value="CBS-domain pair"/>
    <property type="match status" value="1"/>
</dbReference>
<keyword evidence="1 3" id="KW-0807">Transducer</keyword>
<dbReference type="GO" id="GO:0004888">
    <property type="term" value="F:transmembrane signaling receptor activity"/>
    <property type="evidence" value="ECO:0007669"/>
    <property type="project" value="InterPro"/>
</dbReference>
<comment type="similarity">
    <text evidence="2">Belongs to the methyl-accepting chemotaxis (MCP) protein family.</text>
</comment>
<dbReference type="PRINTS" id="PR00260">
    <property type="entry name" value="CHEMTRNSDUCR"/>
</dbReference>
<dbReference type="PROSITE" id="PS50111">
    <property type="entry name" value="CHEMOTAXIS_TRANSDUC_2"/>
    <property type="match status" value="1"/>
</dbReference>
<sequence>MNNEGIAVLERVVEKTIHSDSKALQTEQSKKGIEAEHYLKLVPVISNDELCIHVLRLFQRDLDTPCIVICDQQKSPIGLMMRDKLNRLLAGRFAADLFYNRPALDLANTQSLQCELSLPVSELLDIALEREGQDFYDSLIMTHNGKFIGVITIQDLMIMSRDLQRETDEARKTAIRESYDQAVDIGRSVRLASEASKRSLEESERMSLLALAGQKELDEVNASFSRVVEMTQSQNKLVTQLLIRAKEIASLVTQIRELADQSGMLAMNASIEAAHAGEHGRGFAIVANEVKKLAMQTKEFSGDIGTKLGLVGDLVNQTAHATSYTVKEMEESHVRVVEAGSTFGTLVDSACQVEIRGKEVFESTEEAARKNREILFELNSIAGRS</sequence>
<dbReference type="InterPro" id="IPR000644">
    <property type="entry name" value="CBS_dom"/>
</dbReference>
<protein>
    <submittedName>
        <fullName evidence="5">Methyl-accepting chemotaxis protein (MCP) signalling domain-containing protein</fullName>
    </submittedName>
</protein>
<gene>
    <name evidence="5" type="ORF">SAMN04488542_1642</name>
</gene>
<dbReference type="InterPro" id="IPR004089">
    <property type="entry name" value="MCPsignal_dom"/>
</dbReference>
<evidence type="ECO:0000256" key="2">
    <source>
        <dbReference type="ARBA" id="ARBA00029447"/>
    </source>
</evidence>
<dbReference type="EMBL" id="FNBG01000064">
    <property type="protein sequence ID" value="SDG57226.1"/>
    <property type="molecule type" value="Genomic_DNA"/>
</dbReference>
<dbReference type="OrthoDB" id="9816519at2"/>
<organism evidence="5 6">
    <name type="scientific">Fontibacillus panacisegetis</name>
    <dbReference type="NCBI Taxonomy" id="670482"/>
    <lineage>
        <taxon>Bacteria</taxon>
        <taxon>Bacillati</taxon>
        <taxon>Bacillota</taxon>
        <taxon>Bacilli</taxon>
        <taxon>Bacillales</taxon>
        <taxon>Paenibacillaceae</taxon>
        <taxon>Fontibacillus</taxon>
    </lineage>
</organism>
<evidence type="ECO:0000313" key="5">
    <source>
        <dbReference type="EMBL" id="SDG57226.1"/>
    </source>
</evidence>
<dbReference type="GO" id="GO:0016020">
    <property type="term" value="C:membrane"/>
    <property type="evidence" value="ECO:0007669"/>
    <property type="project" value="InterPro"/>
</dbReference>
<evidence type="ECO:0000259" key="4">
    <source>
        <dbReference type="PROSITE" id="PS50111"/>
    </source>
</evidence>